<keyword evidence="1" id="KW-0472">Membrane</keyword>
<name>A0ABU0DX43_9BACI</name>
<evidence type="ECO:0000313" key="2">
    <source>
        <dbReference type="EMBL" id="MDQ0353042.1"/>
    </source>
</evidence>
<organism evidence="2 3">
    <name type="scientific">Alkalibacillus filiformis</name>
    <dbReference type="NCBI Taxonomy" id="200990"/>
    <lineage>
        <taxon>Bacteria</taxon>
        <taxon>Bacillati</taxon>
        <taxon>Bacillota</taxon>
        <taxon>Bacilli</taxon>
        <taxon>Bacillales</taxon>
        <taxon>Bacillaceae</taxon>
        <taxon>Alkalibacillus</taxon>
    </lineage>
</organism>
<reference evidence="2 3" key="1">
    <citation type="submission" date="2023-07" db="EMBL/GenBank/DDBJ databases">
        <title>Genomic Encyclopedia of Type Strains, Phase IV (KMG-IV): sequencing the most valuable type-strain genomes for metagenomic binning, comparative biology and taxonomic classification.</title>
        <authorList>
            <person name="Goeker M."/>
        </authorList>
    </citation>
    <scope>NUCLEOTIDE SEQUENCE [LARGE SCALE GENOMIC DNA]</scope>
    <source>
        <strain evidence="2 3">DSM 15448</strain>
    </source>
</reference>
<comment type="caution">
    <text evidence="2">The sequence shown here is derived from an EMBL/GenBank/DDBJ whole genome shotgun (WGS) entry which is preliminary data.</text>
</comment>
<dbReference type="Proteomes" id="UP001236723">
    <property type="component" value="Unassembled WGS sequence"/>
</dbReference>
<sequence>MLELVGMVSFIIIILIVIAFFIFSAVKFIDPTPIQVQLFGIHLTLFGGILLFSNLLGTGYFIMVLGLVIGVYGSFKSNDSGHETEQVK</sequence>
<accession>A0ABU0DX43</accession>
<keyword evidence="3" id="KW-1185">Reference proteome</keyword>
<evidence type="ECO:0000256" key="1">
    <source>
        <dbReference type="SAM" id="Phobius"/>
    </source>
</evidence>
<keyword evidence="1" id="KW-0812">Transmembrane</keyword>
<dbReference type="RefSeq" id="WP_307070128.1">
    <property type="nucleotide sequence ID" value="NZ_JAUSUP010000021.1"/>
</dbReference>
<dbReference type="EMBL" id="JAUSUP010000021">
    <property type="protein sequence ID" value="MDQ0353042.1"/>
    <property type="molecule type" value="Genomic_DNA"/>
</dbReference>
<evidence type="ECO:0000313" key="3">
    <source>
        <dbReference type="Proteomes" id="UP001236723"/>
    </source>
</evidence>
<proteinExistence type="predicted"/>
<keyword evidence="1" id="KW-1133">Transmembrane helix</keyword>
<gene>
    <name evidence="2" type="ORF">J2R98_002903</name>
</gene>
<feature type="transmembrane region" description="Helical" evidence="1">
    <location>
        <begin position="38"/>
        <end position="71"/>
    </location>
</feature>
<protein>
    <submittedName>
        <fullName evidence="2">Na+-transporting NADH:ubiquinone oxidoreductase subunit NqrF</fullName>
    </submittedName>
</protein>
<feature type="transmembrane region" description="Helical" evidence="1">
    <location>
        <begin position="6"/>
        <end position="26"/>
    </location>
</feature>